<evidence type="ECO:0000256" key="1">
    <source>
        <dbReference type="SAM" id="Phobius"/>
    </source>
</evidence>
<feature type="transmembrane region" description="Helical" evidence="1">
    <location>
        <begin position="155"/>
        <end position="178"/>
    </location>
</feature>
<accession>A0A8S1HLC5</accession>
<protein>
    <submittedName>
        <fullName evidence="2">Uncharacterized protein</fullName>
    </submittedName>
</protein>
<feature type="transmembrane region" description="Helical" evidence="1">
    <location>
        <begin position="52"/>
        <end position="74"/>
    </location>
</feature>
<reference evidence="2" key="1">
    <citation type="submission" date="2020-10" db="EMBL/GenBank/DDBJ databases">
        <authorList>
            <person name="Kikuchi T."/>
        </authorList>
    </citation>
    <scope>NUCLEOTIDE SEQUENCE</scope>
    <source>
        <strain evidence="2">NKZ352</strain>
    </source>
</reference>
<dbReference type="EMBL" id="CAJGYM010000062">
    <property type="protein sequence ID" value="CAD6195873.1"/>
    <property type="molecule type" value="Genomic_DNA"/>
</dbReference>
<organism evidence="2 3">
    <name type="scientific">Caenorhabditis auriculariae</name>
    <dbReference type="NCBI Taxonomy" id="2777116"/>
    <lineage>
        <taxon>Eukaryota</taxon>
        <taxon>Metazoa</taxon>
        <taxon>Ecdysozoa</taxon>
        <taxon>Nematoda</taxon>
        <taxon>Chromadorea</taxon>
        <taxon>Rhabditida</taxon>
        <taxon>Rhabditina</taxon>
        <taxon>Rhabditomorpha</taxon>
        <taxon>Rhabditoidea</taxon>
        <taxon>Rhabditidae</taxon>
        <taxon>Peloderinae</taxon>
        <taxon>Caenorhabditis</taxon>
    </lineage>
</organism>
<dbReference type="AlphaFoldDB" id="A0A8S1HLC5"/>
<comment type="caution">
    <text evidence="2">The sequence shown here is derived from an EMBL/GenBank/DDBJ whole genome shotgun (WGS) entry which is preliminary data.</text>
</comment>
<keyword evidence="1" id="KW-0812">Transmembrane</keyword>
<feature type="transmembrane region" description="Helical" evidence="1">
    <location>
        <begin position="7"/>
        <end position="32"/>
    </location>
</feature>
<sequence>MLSSLRALIIAQILVALLICLLLPITGLYSVLPIPIMFSLHQGLFPFHQFTYFIYISLNYTLMLAVVLCTRTAIRNALVACHVQFFEWSHETSLNLVETFYATSFVIAFIMNIYPAIHVVEWDQDSMWAAAFQTDPRIKDFFIEYKPFFVCYKKWVIVIFGEVIAASICLVFSLFFLAHM</sequence>
<keyword evidence="1" id="KW-0472">Membrane</keyword>
<dbReference type="Proteomes" id="UP000835052">
    <property type="component" value="Unassembled WGS sequence"/>
</dbReference>
<evidence type="ECO:0000313" key="3">
    <source>
        <dbReference type="Proteomes" id="UP000835052"/>
    </source>
</evidence>
<evidence type="ECO:0000313" key="2">
    <source>
        <dbReference type="EMBL" id="CAD6195873.1"/>
    </source>
</evidence>
<name>A0A8S1HLC5_9PELO</name>
<keyword evidence="1" id="KW-1133">Transmembrane helix</keyword>
<keyword evidence="3" id="KW-1185">Reference proteome</keyword>
<gene>
    <name evidence="2" type="ORF">CAUJ_LOCUS11791</name>
</gene>
<feature type="transmembrane region" description="Helical" evidence="1">
    <location>
        <begin position="95"/>
        <end position="117"/>
    </location>
</feature>
<proteinExistence type="predicted"/>